<dbReference type="InterPro" id="IPR037103">
    <property type="entry name" value="Tubulin/FtsZ-like_C"/>
</dbReference>
<dbReference type="Gene3D" id="3.40.50.1440">
    <property type="entry name" value="Tubulin/FtsZ, GTPase domain"/>
    <property type="match status" value="1"/>
</dbReference>
<name>A0A183SP91_SCHSO</name>
<dbReference type="SMART" id="SM00864">
    <property type="entry name" value="Tubulin"/>
    <property type="match status" value="1"/>
</dbReference>
<keyword evidence="4" id="KW-0378">Hydrolase</keyword>
<dbReference type="PROSITE" id="PS00227">
    <property type="entry name" value="TUBULIN"/>
    <property type="match status" value="1"/>
</dbReference>
<dbReference type="Pfam" id="PF03953">
    <property type="entry name" value="Tubulin_C"/>
    <property type="match status" value="1"/>
</dbReference>
<dbReference type="GO" id="GO:0016787">
    <property type="term" value="F:hydrolase activity"/>
    <property type="evidence" value="ECO:0007669"/>
    <property type="project" value="UniProtKB-KW"/>
</dbReference>
<feature type="domain" description="Tubulin/FtsZ 2-layer sandwich" evidence="9">
    <location>
        <begin position="338"/>
        <end position="483"/>
    </location>
</feature>
<dbReference type="Pfam" id="PF00091">
    <property type="entry name" value="Tubulin"/>
    <property type="match status" value="1"/>
</dbReference>
<dbReference type="InterPro" id="IPR003008">
    <property type="entry name" value="Tubulin_FtsZ_GTPase"/>
</dbReference>
<dbReference type="EMBL" id="UYSU01033511">
    <property type="protein sequence ID" value="VDL92424.1"/>
    <property type="molecule type" value="Genomic_DNA"/>
</dbReference>
<proteinExistence type="inferred from homology"/>
<dbReference type="WBParaSite" id="SSLN_0000623201-mRNA-1">
    <property type="protein sequence ID" value="SSLN_0000623201-mRNA-1"/>
    <property type="gene ID" value="SSLN_0000623201"/>
</dbReference>
<dbReference type="InterPro" id="IPR008280">
    <property type="entry name" value="Tub_FtsZ_C"/>
</dbReference>
<comment type="function">
    <text evidence="7">Tubulin is the major constituent of microtubules, a cylinder consisting of laterally associated linear protofilaments composed of alpha- and beta-tubulin heterodimers. Microtubules grow by the addition of GTP-tubulin dimers to the microtubule end, where a stabilizing cap forms. Below the cap, tubulin dimers are in GDP-bound state, owing to GTPase activity of alpha-tubulin.</text>
</comment>
<dbReference type="PANTHER" id="PTHR11588">
    <property type="entry name" value="TUBULIN"/>
    <property type="match status" value="1"/>
</dbReference>
<evidence type="ECO:0000256" key="3">
    <source>
        <dbReference type="ARBA" id="ARBA00022741"/>
    </source>
</evidence>
<evidence type="ECO:0000256" key="7">
    <source>
        <dbReference type="RuleBase" id="RU000352"/>
    </source>
</evidence>
<dbReference type="AlphaFoldDB" id="A0A183SP91"/>
<evidence type="ECO:0000259" key="8">
    <source>
        <dbReference type="SMART" id="SM00864"/>
    </source>
</evidence>
<organism evidence="12">
    <name type="scientific">Schistocephalus solidus</name>
    <name type="common">Tapeworm</name>
    <dbReference type="NCBI Taxonomy" id="70667"/>
    <lineage>
        <taxon>Eukaryota</taxon>
        <taxon>Metazoa</taxon>
        <taxon>Spiralia</taxon>
        <taxon>Lophotrochozoa</taxon>
        <taxon>Platyhelminthes</taxon>
        <taxon>Cestoda</taxon>
        <taxon>Eucestoda</taxon>
        <taxon>Diphyllobothriidea</taxon>
        <taxon>Diphyllobothriidae</taxon>
        <taxon>Schistocephalus</taxon>
    </lineage>
</organism>
<evidence type="ECO:0000256" key="1">
    <source>
        <dbReference type="ARBA" id="ARBA00009636"/>
    </source>
</evidence>
<feature type="domain" description="Tubulin/FtsZ GTPase" evidence="8">
    <location>
        <begin position="140"/>
        <end position="336"/>
    </location>
</feature>
<dbReference type="InterPro" id="IPR036525">
    <property type="entry name" value="Tubulin/FtsZ_GTPase_sf"/>
</dbReference>
<keyword evidence="5 7" id="KW-0342">GTP-binding</keyword>
<dbReference type="CDD" id="cd02186">
    <property type="entry name" value="alpha_tubulin"/>
    <property type="match status" value="1"/>
</dbReference>
<comment type="catalytic activity">
    <reaction evidence="6">
        <text>GTP + H2O = GDP + phosphate + H(+)</text>
        <dbReference type="Rhea" id="RHEA:19669"/>
        <dbReference type="ChEBI" id="CHEBI:15377"/>
        <dbReference type="ChEBI" id="CHEBI:15378"/>
        <dbReference type="ChEBI" id="CHEBI:37565"/>
        <dbReference type="ChEBI" id="CHEBI:43474"/>
        <dbReference type="ChEBI" id="CHEBI:58189"/>
    </reaction>
    <physiologicalReaction direction="left-to-right" evidence="6">
        <dbReference type="Rhea" id="RHEA:19670"/>
    </physiologicalReaction>
</comment>
<evidence type="ECO:0000256" key="4">
    <source>
        <dbReference type="ARBA" id="ARBA00022801"/>
    </source>
</evidence>
<evidence type="ECO:0000256" key="6">
    <source>
        <dbReference type="ARBA" id="ARBA00049117"/>
    </source>
</evidence>
<dbReference type="InterPro" id="IPR018316">
    <property type="entry name" value="Tubulin/FtsZ_2-layer-sand-dom"/>
</dbReference>
<dbReference type="GO" id="GO:0005525">
    <property type="term" value="F:GTP binding"/>
    <property type="evidence" value="ECO:0007669"/>
    <property type="project" value="UniProtKB-UniRule"/>
</dbReference>
<dbReference type="OrthoDB" id="6227051at2759"/>
<dbReference type="SUPFAM" id="SSF55307">
    <property type="entry name" value="Tubulin C-terminal domain-like"/>
    <property type="match status" value="1"/>
</dbReference>
<evidence type="ECO:0000313" key="12">
    <source>
        <dbReference type="WBParaSite" id="SSLN_0000623201-mRNA-1"/>
    </source>
</evidence>
<gene>
    <name evidence="10" type="ORF">SSLN_LOCUS6039</name>
</gene>
<dbReference type="InterPro" id="IPR023123">
    <property type="entry name" value="Tubulin_C"/>
</dbReference>
<keyword evidence="2 7" id="KW-0493">Microtubule</keyword>
<sequence length="529" mass="59708">MNRTHLRLSGVFVELGARWKIEEVSVRSQHHHKNLQAQVFGVVITHGQLVHANVEVISTSPDPPSSPPALTLKLMNQINKTRSAIQKIPCFSHFKREVVTVHFGQCGSQMGNAVWELFCAEHAVGLDGTLFEEPHVLEWHETFFSLSGSGHYVPRAIFVDLEPTVIDEVRVGPWRKLFHPDKLITGCEDASNNFARGFFTAGKLILGRLYDEFRRTMETCDFVQGILFFKSLGGGTGAGLSAALLDLLTDYRKVTKVEVPIYPSPAISTSITEPYNSVLGEHFSIEDYNMALLMDNEALYDICTRYLPATNTTYNGLNRIISVVISSITASVRFENLLGGDFTVVQTNLIPYPRIHFPLINFAPCICLENKYFDEGSTRSITRQVFERENQLIKVDPAFGKYMSCTLLYRGDVDPSQVYYSVMELKTVKCVDFVDWCPTGFKVGIAREPPVCRIESGIAQTVRNVVMLANNSAVSQAWERMLRKYHLLYCRRAFLHWYLCEGMEKAEFVDAYANISSLVKDYEEVTADC</sequence>
<reference evidence="10 11" key="2">
    <citation type="submission" date="2018-11" db="EMBL/GenBank/DDBJ databases">
        <authorList>
            <consortium name="Pathogen Informatics"/>
        </authorList>
    </citation>
    <scope>NUCLEOTIDE SEQUENCE [LARGE SCALE GENOMIC DNA]</scope>
    <source>
        <strain evidence="10 11">NST_G2</strain>
    </source>
</reference>
<dbReference type="GO" id="GO:0007017">
    <property type="term" value="P:microtubule-based process"/>
    <property type="evidence" value="ECO:0007669"/>
    <property type="project" value="InterPro"/>
</dbReference>
<evidence type="ECO:0000256" key="5">
    <source>
        <dbReference type="ARBA" id="ARBA00023134"/>
    </source>
</evidence>
<keyword evidence="3 7" id="KW-0547">Nucleotide-binding</keyword>
<dbReference type="SMART" id="SM00865">
    <property type="entry name" value="Tubulin_C"/>
    <property type="match status" value="1"/>
</dbReference>
<dbReference type="InterPro" id="IPR002452">
    <property type="entry name" value="Alpha_tubulin"/>
</dbReference>
<reference evidence="12" key="1">
    <citation type="submission" date="2016-06" db="UniProtKB">
        <authorList>
            <consortium name="WormBaseParasite"/>
        </authorList>
    </citation>
    <scope>IDENTIFICATION</scope>
</reference>
<evidence type="ECO:0000256" key="2">
    <source>
        <dbReference type="ARBA" id="ARBA00022701"/>
    </source>
</evidence>
<dbReference type="PRINTS" id="PR01162">
    <property type="entry name" value="ALPHATUBULIN"/>
</dbReference>
<comment type="subunit">
    <text evidence="7">Dimer of alpha and beta chains. A typical microtubule is a hollow water-filled tube with an outer diameter of 25 nm and an inner diameter of 15 nM. Alpha-beta heterodimers associate head-to-tail to form protofilaments running lengthwise along the microtubule wall with the beta-tubulin subunit facing the microtubule plus end conferring a structural polarity. Microtubules usually have 13 protofilaments but different protofilament numbers can be found in some organisms and specialized cells.</text>
</comment>
<evidence type="ECO:0000259" key="9">
    <source>
        <dbReference type="SMART" id="SM00865"/>
    </source>
</evidence>
<dbReference type="GO" id="GO:0005200">
    <property type="term" value="F:structural constituent of cytoskeleton"/>
    <property type="evidence" value="ECO:0007669"/>
    <property type="project" value="InterPro"/>
</dbReference>
<dbReference type="InterPro" id="IPR000217">
    <property type="entry name" value="Tubulin"/>
</dbReference>
<evidence type="ECO:0000313" key="10">
    <source>
        <dbReference type="EMBL" id="VDL92424.1"/>
    </source>
</evidence>
<evidence type="ECO:0000313" key="11">
    <source>
        <dbReference type="Proteomes" id="UP000275846"/>
    </source>
</evidence>
<dbReference type="GO" id="GO:0005874">
    <property type="term" value="C:microtubule"/>
    <property type="evidence" value="ECO:0007669"/>
    <property type="project" value="UniProtKB-KW"/>
</dbReference>
<dbReference type="Gene3D" id="1.10.287.600">
    <property type="entry name" value="Helix hairpin bin"/>
    <property type="match status" value="1"/>
</dbReference>
<comment type="similarity">
    <text evidence="1 7">Belongs to the tubulin family.</text>
</comment>
<accession>A0A183SP91</accession>
<dbReference type="STRING" id="70667.A0A183SP91"/>
<dbReference type="Gene3D" id="3.30.1330.20">
    <property type="entry name" value="Tubulin/FtsZ, C-terminal domain"/>
    <property type="match status" value="1"/>
</dbReference>
<dbReference type="SUPFAM" id="SSF52490">
    <property type="entry name" value="Tubulin nucleotide-binding domain-like"/>
    <property type="match status" value="1"/>
</dbReference>
<dbReference type="InterPro" id="IPR017975">
    <property type="entry name" value="Tubulin_CS"/>
</dbReference>
<dbReference type="Proteomes" id="UP000275846">
    <property type="component" value="Unassembled WGS sequence"/>
</dbReference>
<dbReference type="PRINTS" id="PR01161">
    <property type="entry name" value="TUBULIN"/>
</dbReference>
<keyword evidence="11" id="KW-1185">Reference proteome</keyword>
<protein>
    <recommendedName>
        <fullName evidence="7">Tubulin alpha chain</fullName>
    </recommendedName>
</protein>